<gene>
    <name evidence="2" type="ORF">KIW84_064349</name>
</gene>
<dbReference type="AlphaFoldDB" id="A0A9D4WA04"/>
<dbReference type="Gene3D" id="3.30.530.20">
    <property type="match status" value="1"/>
</dbReference>
<dbReference type="PANTHER" id="PTHR33824:SF7">
    <property type="entry name" value="POLYKETIDE CYCLASE_DEHYDRASE AND LIPID TRANSPORT SUPERFAMILY PROTEIN"/>
    <property type="match status" value="1"/>
</dbReference>
<dbReference type="InterPro" id="IPR005031">
    <property type="entry name" value="COQ10_START"/>
</dbReference>
<feature type="domain" description="Coenzyme Q-binding protein COQ10 START" evidence="1">
    <location>
        <begin position="82"/>
        <end position="143"/>
    </location>
</feature>
<dbReference type="Pfam" id="PF03364">
    <property type="entry name" value="Polyketide_cyc"/>
    <property type="match status" value="1"/>
</dbReference>
<organism evidence="2 3">
    <name type="scientific">Pisum sativum</name>
    <name type="common">Garden pea</name>
    <name type="synonym">Lathyrus oleraceus</name>
    <dbReference type="NCBI Taxonomy" id="3888"/>
    <lineage>
        <taxon>Eukaryota</taxon>
        <taxon>Viridiplantae</taxon>
        <taxon>Streptophyta</taxon>
        <taxon>Embryophyta</taxon>
        <taxon>Tracheophyta</taxon>
        <taxon>Spermatophyta</taxon>
        <taxon>Magnoliopsida</taxon>
        <taxon>eudicotyledons</taxon>
        <taxon>Gunneridae</taxon>
        <taxon>Pentapetalae</taxon>
        <taxon>rosids</taxon>
        <taxon>fabids</taxon>
        <taxon>Fabales</taxon>
        <taxon>Fabaceae</taxon>
        <taxon>Papilionoideae</taxon>
        <taxon>50 kb inversion clade</taxon>
        <taxon>NPAAA clade</taxon>
        <taxon>Hologalegina</taxon>
        <taxon>IRL clade</taxon>
        <taxon>Fabeae</taxon>
        <taxon>Lathyrus</taxon>
    </lineage>
</organism>
<evidence type="ECO:0000313" key="2">
    <source>
        <dbReference type="EMBL" id="KAI5398938.1"/>
    </source>
</evidence>
<dbReference type="SUPFAM" id="SSF55961">
    <property type="entry name" value="Bet v1-like"/>
    <property type="match status" value="1"/>
</dbReference>
<dbReference type="InterPro" id="IPR047137">
    <property type="entry name" value="ORF3"/>
</dbReference>
<reference evidence="2 3" key="1">
    <citation type="journal article" date="2022" name="Nat. Genet.">
        <title>Improved pea reference genome and pan-genome highlight genomic features and evolutionary characteristics.</title>
        <authorList>
            <person name="Yang T."/>
            <person name="Liu R."/>
            <person name="Luo Y."/>
            <person name="Hu S."/>
            <person name="Wang D."/>
            <person name="Wang C."/>
            <person name="Pandey M.K."/>
            <person name="Ge S."/>
            <person name="Xu Q."/>
            <person name="Li N."/>
            <person name="Li G."/>
            <person name="Huang Y."/>
            <person name="Saxena R.K."/>
            <person name="Ji Y."/>
            <person name="Li M."/>
            <person name="Yan X."/>
            <person name="He Y."/>
            <person name="Liu Y."/>
            <person name="Wang X."/>
            <person name="Xiang C."/>
            <person name="Varshney R.K."/>
            <person name="Ding H."/>
            <person name="Gao S."/>
            <person name="Zong X."/>
        </authorList>
    </citation>
    <scope>NUCLEOTIDE SEQUENCE [LARGE SCALE GENOMIC DNA]</scope>
    <source>
        <strain evidence="2 3">cv. Zhongwan 6</strain>
    </source>
</reference>
<dbReference type="Proteomes" id="UP001058974">
    <property type="component" value="Chromosome 6"/>
</dbReference>
<evidence type="ECO:0000259" key="1">
    <source>
        <dbReference type="Pfam" id="PF03364"/>
    </source>
</evidence>
<dbReference type="Gramene" id="Psat06G0434900-T1">
    <property type="protein sequence ID" value="KAI5398938.1"/>
    <property type="gene ID" value="KIW84_064349"/>
</dbReference>
<comment type="caution">
    <text evidence="2">The sequence shown here is derived from an EMBL/GenBank/DDBJ whole genome shotgun (WGS) entry which is preliminary data.</text>
</comment>
<dbReference type="Gramene" id="Psat6g159440.1">
    <property type="protein sequence ID" value="Psat6g159440.1.cds"/>
    <property type="gene ID" value="Psat6g159440"/>
</dbReference>
<accession>A0A9D4WA04</accession>
<sequence length="160" mass="18522">MSSIATTTVIGSFSTTPALNRTPRPTFCANFTPRSFLATPLSSNHFFSKLPRTYSKRSPTSRHFKRSSPVMQWQDCTVKKEVDVPVSVAYACYSDREAIPEWMPFISTVKILPDKPDLSRWSLKYKAFGQDIEFSWLARNMQEKIVYQILLFLFENFLFN</sequence>
<dbReference type="PANTHER" id="PTHR33824">
    <property type="entry name" value="POLYKETIDE CYCLASE/DEHYDRASE AND LIPID TRANSPORT SUPERFAMILY PROTEIN"/>
    <property type="match status" value="1"/>
</dbReference>
<dbReference type="InterPro" id="IPR023393">
    <property type="entry name" value="START-like_dom_sf"/>
</dbReference>
<evidence type="ECO:0000313" key="3">
    <source>
        <dbReference type="Proteomes" id="UP001058974"/>
    </source>
</evidence>
<proteinExistence type="predicted"/>
<keyword evidence="3" id="KW-1185">Reference proteome</keyword>
<protein>
    <recommendedName>
        <fullName evidence="1">Coenzyme Q-binding protein COQ10 START domain-containing protein</fullName>
    </recommendedName>
</protein>
<dbReference type="EMBL" id="JAMSHJ010000006">
    <property type="protein sequence ID" value="KAI5398938.1"/>
    <property type="molecule type" value="Genomic_DNA"/>
</dbReference>
<name>A0A9D4WA04_PEA</name>